<keyword evidence="2" id="KW-0732">Signal</keyword>
<evidence type="ECO:0000313" key="4">
    <source>
        <dbReference type="Proteomes" id="UP000185904"/>
    </source>
</evidence>
<accession>A0A178CYI9</accession>
<feature type="region of interest" description="Disordered" evidence="1">
    <location>
        <begin position="83"/>
        <end position="113"/>
    </location>
</feature>
<reference evidence="3 4" key="1">
    <citation type="submission" date="2016-03" db="EMBL/GenBank/DDBJ databases">
        <title>The draft genome sequence of Fonsecaea nubica causative agent of cutaneous subcutaneous infection in human host.</title>
        <authorList>
            <person name="Costa F."/>
            <person name="Sybren D.H."/>
            <person name="Raittz R.T."/>
            <person name="Weiss V.A."/>
            <person name="Leao A.C."/>
            <person name="Gomes R."/>
            <person name="De Souza E.M."/>
            <person name="Pedrosa F.O."/>
            <person name="Steffens M.B."/>
            <person name="Bombassaro A."/>
            <person name="Tadra-Sfeir M.Z."/>
            <person name="Moreno L.F."/>
            <person name="Najafzadeh M.J."/>
            <person name="Felipe M.S."/>
            <person name="Teixeira M."/>
            <person name="Sun J."/>
            <person name="Xi L."/>
            <person name="Castro M.A."/>
            <person name="Vicente V.A."/>
        </authorList>
    </citation>
    <scope>NUCLEOTIDE SEQUENCE [LARGE SCALE GENOMIC DNA]</scope>
    <source>
        <strain evidence="3 4">CBS 269.64</strain>
    </source>
</reference>
<dbReference type="EMBL" id="LVCJ01000035">
    <property type="protein sequence ID" value="OAL34909.1"/>
    <property type="molecule type" value="Genomic_DNA"/>
</dbReference>
<feature type="chain" id="PRO_5008083963" evidence="2">
    <location>
        <begin position="23"/>
        <end position="160"/>
    </location>
</feature>
<name>A0A178CYI9_9EURO</name>
<feature type="signal peptide" evidence="2">
    <location>
        <begin position="1"/>
        <end position="22"/>
    </location>
</feature>
<protein>
    <submittedName>
        <fullName evidence="3">Uncharacterized protein</fullName>
    </submittedName>
</protein>
<dbReference type="GeneID" id="34589285"/>
<gene>
    <name evidence="3" type="ORF">AYO20_05870</name>
</gene>
<dbReference type="Proteomes" id="UP000185904">
    <property type="component" value="Unassembled WGS sequence"/>
</dbReference>
<evidence type="ECO:0000256" key="1">
    <source>
        <dbReference type="SAM" id="MobiDB-lite"/>
    </source>
</evidence>
<proteinExistence type="predicted"/>
<feature type="compositionally biased region" description="Basic and acidic residues" evidence="1">
    <location>
        <begin position="149"/>
        <end position="160"/>
    </location>
</feature>
<comment type="caution">
    <text evidence="3">The sequence shown here is derived from an EMBL/GenBank/DDBJ whole genome shotgun (WGS) entry which is preliminary data.</text>
</comment>
<organism evidence="3 4">
    <name type="scientific">Fonsecaea nubica</name>
    <dbReference type="NCBI Taxonomy" id="856822"/>
    <lineage>
        <taxon>Eukaryota</taxon>
        <taxon>Fungi</taxon>
        <taxon>Dikarya</taxon>
        <taxon>Ascomycota</taxon>
        <taxon>Pezizomycotina</taxon>
        <taxon>Eurotiomycetes</taxon>
        <taxon>Chaetothyriomycetidae</taxon>
        <taxon>Chaetothyriales</taxon>
        <taxon>Herpotrichiellaceae</taxon>
        <taxon>Fonsecaea</taxon>
    </lineage>
</organism>
<evidence type="ECO:0000256" key="2">
    <source>
        <dbReference type="SAM" id="SignalP"/>
    </source>
</evidence>
<dbReference type="AlphaFoldDB" id="A0A178CYI9"/>
<evidence type="ECO:0000313" key="3">
    <source>
        <dbReference type="EMBL" id="OAL34909.1"/>
    </source>
</evidence>
<dbReference type="OrthoDB" id="4157140at2759"/>
<keyword evidence="4" id="KW-1185">Reference proteome</keyword>
<feature type="region of interest" description="Disordered" evidence="1">
    <location>
        <begin position="140"/>
        <end position="160"/>
    </location>
</feature>
<sequence length="160" mass="16710">MKLLTTATATAIIAILAPMTSASTITDPSALAASVNTFDLHARSLKKMDGKCTPGGGCKVPGGLHAAYPCWNSECVVPNHTDADKKEKEKGNGSLSGNHTGKANGKKGDGGNDTGKNCTIAPGVDGAWVAKCPTNLLPYEWAWPWVPPPKEKTGHKDDKE</sequence>
<dbReference type="RefSeq" id="XP_022499921.1">
    <property type="nucleotide sequence ID" value="XM_022644161.1"/>
</dbReference>